<evidence type="ECO:0000313" key="3">
    <source>
        <dbReference type="Proteomes" id="UP001431783"/>
    </source>
</evidence>
<evidence type="ECO:0000256" key="1">
    <source>
        <dbReference type="SAM" id="MobiDB-lite"/>
    </source>
</evidence>
<proteinExistence type="predicted"/>
<evidence type="ECO:0000313" key="2">
    <source>
        <dbReference type="EMBL" id="KAK9870243.1"/>
    </source>
</evidence>
<feature type="region of interest" description="Disordered" evidence="1">
    <location>
        <begin position="51"/>
        <end position="97"/>
    </location>
</feature>
<feature type="compositionally biased region" description="Polar residues" evidence="1">
    <location>
        <begin position="84"/>
        <end position="97"/>
    </location>
</feature>
<reference evidence="2 3" key="1">
    <citation type="submission" date="2023-03" db="EMBL/GenBank/DDBJ databases">
        <title>Genome insight into feeding habits of ladybird beetles.</title>
        <authorList>
            <person name="Li H.-S."/>
            <person name="Huang Y.-H."/>
            <person name="Pang H."/>
        </authorList>
    </citation>
    <scope>NUCLEOTIDE SEQUENCE [LARGE SCALE GENOMIC DNA]</scope>
    <source>
        <strain evidence="2">SYSU_2023b</strain>
        <tissue evidence="2">Whole body</tissue>
    </source>
</reference>
<protein>
    <submittedName>
        <fullName evidence="2">Uncharacterized protein</fullName>
    </submittedName>
</protein>
<dbReference type="Proteomes" id="UP001431783">
    <property type="component" value="Unassembled WGS sequence"/>
</dbReference>
<dbReference type="AlphaFoldDB" id="A0AAW1TP92"/>
<keyword evidence="3" id="KW-1185">Reference proteome</keyword>
<organism evidence="2 3">
    <name type="scientific">Henosepilachna vigintioctopunctata</name>
    <dbReference type="NCBI Taxonomy" id="420089"/>
    <lineage>
        <taxon>Eukaryota</taxon>
        <taxon>Metazoa</taxon>
        <taxon>Ecdysozoa</taxon>
        <taxon>Arthropoda</taxon>
        <taxon>Hexapoda</taxon>
        <taxon>Insecta</taxon>
        <taxon>Pterygota</taxon>
        <taxon>Neoptera</taxon>
        <taxon>Endopterygota</taxon>
        <taxon>Coleoptera</taxon>
        <taxon>Polyphaga</taxon>
        <taxon>Cucujiformia</taxon>
        <taxon>Coccinelloidea</taxon>
        <taxon>Coccinellidae</taxon>
        <taxon>Epilachninae</taxon>
        <taxon>Epilachnini</taxon>
        <taxon>Henosepilachna</taxon>
    </lineage>
</organism>
<gene>
    <name evidence="2" type="ORF">WA026_006329</name>
</gene>
<feature type="compositionally biased region" description="Basic residues" evidence="1">
    <location>
        <begin position="54"/>
        <end position="65"/>
    </location>
</feature>
<accession>A0AAW1TP92</accession>
<dbReference type="EMBL" id="JARQZJ010000002">
    <property type="protein sequence ID" value="KAK9870243.1"/>
    <property type="molecule type" value="Genomic_DNA"/>
</dbReference>
<comment type="caution">
    <text evidence="2">The sequence shown here is derived from an EMBL/GenBank/DDBJ whole genome shotgun (WGS) entry which is preliminary data.</text>
</comment>
<name>A0AAW1TP92_9CUCU</name>
<sequence length="97" mass="11183">MSARCLGNLHFKQEIYPFNSRNVINNLCTKVPNILKGRGITVYTAQTRLILGKKNPKGNHRQRRKSRDESQTSNKRILKKVRSDNQSSGTTKKWVTQ</sequence>